<dbReference type="OrthoDB" id="10353933at2759"/>
<protein>
    <submittedName>
        <fullName evidence="2">Dispersed gene family protein 1 (DGF-1), putative</fullName>
    </submittedName>
</protein>
<dbReference type="InterPro" id="IPR011050">
    <property type="entry name" value="Pectin_lyase_fold/virulence"/>
</dbReference>
<dbReference type="AlphaFoldDB" id="K2M1M1"/>
<sequence>GDPDPGVRGLCFVNVTFTAAIVLDLSRFDAPEQTLNITLLQCVLVGLSIRGSGACVHVNVTSSLLDSGVLEFRGDFGASSQILVAGSALVTTSSHAIFFVNFYPSSNLTLLLLENHIEGKSYAVHFSDVVVIEGGGIIVKGNTLSTREDDDGVEASVYVYAVDLKDGGYFDMENNTMRAANGIYLFGDATVRSAGLLRVADCTFFGRNKASNSALLYLSGSVTLEGGAQWRVTGNNVSAASVLTIPYSKHSIELSGSGTTVALAHNRQVNSRVSFANIFPSSIVVTPPARFVAWCNLRGGRKVRYAGVFPEDVVVFNCGTCNDDAACYMPGTESVDRGSCSCSCKDGWHGASCLP</sequence>
<gene>
    <name evidence="2" type="ORF">MOQ_007373</name>
</gene>
<comment type="caution">
    <text evidence="2">The sequence shown here is derived from an EMBL/GenBank/DDBJ whole genome shotgun (WGS) entry which is preliminary data.</text>
</comment>
<dbReference type="SUPFAM" id="SSF51126">
    <property type="entry name" value="Pectin lyase-like"/>
    <property type="match status" value="1"/>
</dbReference>
<accession>K2M1M1</accession>
<organism evidence="2 3">
    <name type="scientific">Trypanosoma cruzi marinkellei</name>
    <dbReference type="NCBI Taxonomy" id="85056"/>
    <lineage>
        <taxon>Eukaryota</taxon>
        <taxon>Discoba</taxon>
        <taxon>Euglenozoa</taxon>
        <taxon>Kinetoplastea</taxon>
        <taxon>Metakinetoplastina</taxon>
        <taxon>Trypanosomatida</taxon>
        <taxon>Trypanosomatidae</taxon>
        <taxon>Trypanosoma</taxon>
        <taxon>Schizotrypanum</taxon>
    </lineage>
</organism>
<dbReference type="Pfam" id="PF22279">
    <property type="entry name" value="DGF-1_N"/>
    <property type="match status" value="1"/>
</dbReference>
<evidence type="ECO:0000313" key="3">
    <source>
        <dbReference type="Proteomes" id="UP000007350"/>
    </source>
</evidence>
<proteinExistence type="predicted"/>
<feature type="non-terminal residue" evidence="2">
    <location>
        <position position="355"/>
    </location>
</feature>
<feature type="non-terminal residue" evidence="2">
    <location>
        <position position="1"/>
    </location>
</feature>
<evidence type="ECO:0000259" key="1">
    <source>
        <dbReference type="Pfam" id="PF22279"/>
    </source>
</evidence>
<feature type="domain" description="Dispersed gene family protein 1 N-terminal" evidence="1">
    <location>
        <begin position="257"/>
        <end position="354"/>
    </location>
</feature>
<name>K2M1M1_TRYCR</name>
<dbReference type="InterPro" id="IPR053914">
    <property type="entry name" value="DGF-1_N"/>
</dbReference>
<evidence type="ECO:0000313" key="2">
    <source>
        <dbReference type="EMBL" id="EKF28863.1"/>
    </source>
</evidence>
<dbReference type="EMBL" id="AHKC01014657">
    <property type="protein sequence ID" value="EKF28863.1"/>
    <property type="molecule type" value="Genomic_DNA"/>
</dbReference>
<reference evidence="2 3" key="1">
    <citation type="journal article" date="2012" name="BMC Genomics">
        <title>Comparative genomic analysis of human infective Trypanosoma cruzi lineages with the bat-restricted subspecies T. cruzi marinkellei.</title>
        <authorList>
            <person name="Franzen O."/>
            <person name="Talavera-Lopez C."/>
            <person name="Ochaya S."/>
            <person name="Butler C.E."/>
            <person name="Messenger L.A."/>
            <person name="Lewis M.D."/>
            <person name="Llewellyn M.S."/>
            <person name="Marinkelle C.J."/>
            <person name="Tyler K.M."/>
            <person name="Miles M.A."/>
            <person name="Andersson B."/>
        </authorList>
    </citation>
    <scope>NUCLEOTIDE SEQUENCE [LARGE SCALE GENOMIC DNA]</scope>
    <source>
        <strain evidence="2 3">B7</strain>
    </source>
</reference>
<keyword evidence="3" id="KW-1185">Reference proteome</keyword>
<dbReference type="Proteomes" id="UP000007350">
    <property type="component" value="Unassembled WGS sequence"/>
</dbReference>